<dbReference type="STRING" id="187868.SAMN05192589_104319"/>
<reference evidence="5 6" key="1">
    <citation type="submission" date="2016-10" db="EMBL/GenBank/DDBJ databases">
        <authorList>
            <person name="de Groot N.N."/>
        </authorList>
    </citation>
    <scope>NUCLEOTIDE SEQUENCE [LARGE SCALE GENOMIC DNA]</scope>
    <source>
        <strain evidence="5 6">DSM 16619</strain>
    </source>
</reference>
<dbReference type="InterPro" id="IPR050697">
    <property type="entry name" value="Adenylyl/Guanylyl_Cyclase_3/4"/>
</dbReference>
<dbReference type="InterPro" id="IPR012675">
    <property type="entry name" value="Beta-grasp_dom_sf"/>
</dbReference>
<dbReference type="SMART" id="SM00044">
    <property type="entry name" value="CYCc"/>
    <property type="match status" value="1"/>
</dbReference>
<evidence type="ECO:0000313" key="5">
    <source>
        <dbReference type="EMBL" id="SDD11005.1"/>
    </source>
</evidence>
<dbReference type="PROSITE" id="PS51085">
    <property type="entry name" value="2FE2S_FER_2"/>
    <property type="match status" value="1"/>
</dbReference>
<keyword evidence="2" id="KW-1133">Transmembrane helix</keyword>
<dbReference type="InterPro" id="IPR001041">
    <property type="entry name" value="2Fe-2S_ferredoxin-type"/>
</dbReference>
<dbReference type="GO" id="GO:0051536">
    <property type="term" value="F:iron-sulfur cluster binding"/>
    <property type="evidence" value="ECO:0007669"/>
    <property type="project" value="InterPro"/>
</dbReference>
<dbReference type="InterPro" id="IPR036010">
    <property type="entry name" value="2Fe-2S_ferredoxin-like_sf"/>
</dbReference>
<feature type="transmembrane region" description="Helical" evidence="2">
    <location>
        <begin position="134"/>
        <end position="153"/>
    </location>
</feature>
<gene>
    <name evidence="5" type="ORF">SAMN05192589_104319</name>
</gene>
<feature type="transmembrane region" description="Helical" evidence="2">
    <location>
        <begin position="104"/>
        <end position="122"/>
    </location>
</feature>
<accession>A0A1G6S488</accession>
<dbReference type="PANTHER" id="PTHR43081">
    <property type="entry name" value="ADENYLATE CYCLASE, TERMINAL-DIFFERENTIATION SPECIFIC-RELATED"/>
    <property type="match status" value="1"/>
</dbReference>
<dbReference type="EMBL" id="FMZC01000004">
    <property type="protein sequence ID" value="SDD11005.1"/>
    <property type="molecule type" value="Genomic_DNA"/>
</dbReference>
<evidence type="ECO:0000256" key="2">
    <source>
        <dbReference type="SAM" id="Phobius"/>
    </source>
</evidence>
<feature type="transmembrane region" description="Helical" evidence="2">
    <location>
        <begin position="63"/>
        <end position="84"/>
    </location>
</feature>
<dbReference type="CDD" id="cd00207">
    <property type="entry name" value="fer2"/>
    <property type="match status" value="1"/>
</dbReference>
<dbReference type="GO" id="GO:0016020">
    <property type="term" value="C:membrane"/>
    <property type="evidence" value="ECO:0007669"/>
    <property type="project" value="InterPro"/>
</dbReference>
<protein>
    <submittedName>
        <fullName evidence="5">Adenylate cyclase</fullName>
    </submittedName>
</protein>
<sequence>MRPQALGPAQKPAGETGAALCSAPPSAECAGPPTDRPPLTAPRSPLSGLPLPSSRNLRWASGVVLWLYVALHLATHAAGLVSLGAAEALRRAVHGAWGTLPGTALLYGAVGVHLAMAGAALWQRRSLRMPAVEALRLLLGLLLPLLLIGHFVGTRYVGDVFGVEPSYVRIVRAIWSPEGLWQQLALLVVAWTHGCLGLHMALRIRPTWQRWQPALLAAAVLLPVLAALGVVAMGREIAWAMLQAPVPAPQDAQASRALSEALRTGWIALVAGLLLARWAVTAVRERRGGKRIALRYPDRTVQVPRGMTVLEASREHGIGHLSVCGGRARCSTCRVRVQGPAEHLPAPGRDERRTLRRVNAPPGVRLACQLRPRGDIAVTPLFQPGAAAAARPLGRERQVAVLFVDLRRWSGLAERQWPFDLAWVLDQYFDRVGAAVRDSGGLANQFIGDSVMAIFGLDTDLPTACAQAVRAAALIEQRMDAWGASFTDQFGQPLDFGMGLHAGTVAVGEVGFQDTTTFTAVGEVVNTASRLQDYSKVVSARLVLSLDAARLAGVADSLGVPEPVTVRGRSAPLQVLYVVHPAQQWGEPLFGGGAS</sequence>
<keyword evidence="6" id="KW-1185">Reference proteome</keyword>
<feature type="domain" description="Guanylate cyclase" evidence="3">
    <location>
        <begin position="400"/>
        <end position="532"/>
    </location>
</feature>
<evidence type="ECO:0000259" key="4">
    <source>
        <dbReference type="PROSITE" id="PS51085"/>
    </source>
</evidence>
<evidence type="ECO:0000313" key="6">
    <source>
        <dbReference type="Proteomes" id="UP000198781"/>
    </source>
</evidence>
<keyword evidence="2" id="KW-0472">Membrane</keyword>
<dbReference type="AlphaFoldDB" id="A0A1G6S488"/>
<dbReference type="GO" id="GO:0009190">
    <property type="term" value="P:cyclic nucleotide biosynthetic process"/>
    <property type="evidence" value="ECO:0007669"/>
    <property type="project" value="InterPro"/>
</dbReference>
<dbReference type="SUPFAM" id="SSF54292">
    <property type="entry name" value="2Fe-2S ferredoxin-like"/>
    <property type="match status" value="1"/>
</dbReference>
<dbReference type="InterPro" id="IPR034804">
    <property type="entry name" value="SQR/QFR_C/D"/>
</dbReference>
<name>A0A1G6S488_9BURK</name>
<feature type="region of interest" description="Disordered" evidence="1">
    <location>
        <begin position="1"/>
        <end position="47"/>
    </location>
</feature>
<dbReference type="Proteomes" id="UP000198781">
    <property type="component" value="Unassembled WGS sequence"/>
</dbReference>
<organism evidence="5 6">
    <name type="scientific">Paracidovorax valerianellae</name>
    <dbReference type="NCBI Taxonomy" id="187868"/>
    <lineage>
        <taxon>Bacteria</taxon>
        <taxon>Pseudomonadati</taxon>
        <taxon>Pseudomonadota</taxon>
        <taxon>Betaproteobacteria</taxon>
        <taxon>Burkholderiales</taxon>
        <taxon>Comamonadaceae</taxon>
        <taxon>Paracidovorax</taxon>
    </lineage>
</organism>
<dbReference type="GO" id="GO:0035556">
    <property type="term" value="P:intracellular signal transduction"/>
    <property type="evidence" value="ECO:0007669"/>
    <property type="project" value="InterPro"/>
</dbReference>
<feature type="transmembrane region" description="Helical" evidence="2">
    <location>
        <begin position="180"/>
        <end position="202"/>
    </location>
</feature>
<evidence type="ECO:0000256" key="1">
    <source>
        <dbReference type="SAM" id="MobiDB-lite"/>
    </source>
</evidence>
<proteinExistence type="predicted"/>
<evidence type="ECO:0000259" key="3">
    <source>
        <dbReference type="PROSITE" id="PS50125"/>
    </source>
</evidence>
<keyword evidence="2" id="KW-0812">Transmembrane</keyword>
<dbReference type="PANTHER" id="PTHR43081:SF1">
    <property type="entry name" value="ADENYLATE CYCLASE, TERMINAL-DIFFERENTIATION SPECIFIC"/>
    <property type="match status" value="1"/>
</dbReference>
<feature type="transmembrane region" description="Helical" evidence="2">
    <location>
        <begin position="214"/>
        <end position="233"/>
    </location>
</feature>
<dbReference type="InterPro" id="IPR001054">
    <property type="entry name" value="A/G_cyclase"/>
</dbReference>
<feature type="domain" description="2Fe-2S ferredoxin-type" evidence="4">
    <location>
        <begin position="290"/>
        <end position="384"/>
    </location>
</feature>
<dbReference type="Pfam" id="PF00111">
    <property type="entry name" value="Fer2"/>
    <property type="match status" value="1"/>
</dbReference>
<dbReference type="Gene3D" id="3.10.20.30">
    <property type="match status" value="1"/>
</dbReference>
<dbReference type="PROSITE" id="PS50125">
    <property type="entry name" value="GUANYLATE_CYCLASE_2"/>
    <property type="match status" value="1"/>
</dbReference>
<dbReference type="Pfam" id="PF00211">
    <property type="entry name" value="Guanylate_cyc"/>
    <property type="match status" value="1"/>
</dbReference>
<dbReference type="GO" id="GO:0004016">
    <property type="term" value="F:adenylate cyclase activity"/>
    <property type="evidence" value="ECO:0007669"/>
    <property type="project" value="UniProtKB-ARBA"/>
</dbReference>
<dbReference type="Gene3D" id="3.30.70.1230">
    <property type="entry name" value="Nucleotide cyclase"/>
    <property type="match status" value="1"/>
</dbReference>
<dbReference type="InterPro" id="IPR029787">
    <property type="entry name" value="Nucleotide_cyclase"/>
</dbReference>
<dbReference type="SUPFAM" id="SSF81343">
    <property type="entry name" value="Fumarate reductase respiratory complex transmembrane subunits"/>
    <property type="match status" value="1"/>
</dbReference>
<dbReference type="CDD" id="cd07302">
    <property type="entry name" value="CHD"/>
    <property type="match status" value="1"/>
</dbReference>
<dbReference type="SUPFAM" id="SSF55073">
    <property type="entry name" value="Nucleotide cyclase"/>
    <property type="match status" value="1"/>
</dbReference>